<dbReference type="EMBL" id="DVMR01000077">
    <property type="protein sequence ID" value="HIU44632.1"/>
    <property type="molecule type" value="Genomic_DNA"/>
</dbReference>
<evidence type="ECO:0000313" key="2">
    <source>
        <dbReference type="EMBL" id="HIU44632.1"/>
    </source>
</evidence>
<accession>A0A9D1S2K1</accession>
<reference evidence="2" key="1">
    <citation type="submission" date="2020-10" db="EMBL/GenBank/DDBJ databases">
        <authorList>
            <person name="Gilroy R."/>
        </authorList>
    </citation>
    <scope>NUCLEOTIDE SEQUENCE</scope>
    <source>
        <strain evidence="2">CHK191-8634</strain>
    </source>
</reference>
<dbReference type="InterPro" id="IPR012338">
    <property type="entry name" value="Beta-lactam/transpept-like"/>
</dbReference>
<proteinExistence type="predicted"/>
<evidence type="ECO:0000313" key="3">
    <source>
        <dbReference type="Proteomes" id="UP000824073"/>
    </source>
</evidence>
<reference evidence="2" key="2">
    <citation type="journal article" date="2021" name="PeerJ">
        <title>Extensive microbial diversity within the chicken gut microbiome revealed by metagenomics and culture.</title>
        <authorList>
            <person name="Gilroy R."/>
            <person name="Ravi A."/>
            <person name="Getino M."/>
            <person name="Pursley I."/>
            <person name="Horton D.L."/>
            <person name="Alikhan N.F."/>
            <person name="Baker D."/>
            <person name="Gharbi K."/>
            <person name="Hall N."/>
            <person name="Watson M."/>
            <person name="Adriaenssens E.M."/>
            <person name="Foster-Nyarko E."/>
            <person name="Jarju S."/>
            <person name="Secka A."/>
            <person name="Antonio M."/>
            <person name="Oren A."/>
            <person name="Chaudhuri R.R."/>
            <person name="La Ragione R."/>
            <person name="Hildebrand F."/>
            <person name="Pallen M.J."/>
        </authorList>
    </citation>
    <scope>NUCLEOTIDE SEQUENCE</scope>
    <source>
        <strain evidence="2">CHK191-8634</strain>
    </source>
</reference>
<dbReference type="Proteomes" id="UP000824073">
    <property type="component" value="Unassembled WGS sequence"/>
</dbReference>
<dbReference type="InterPro" id="IPR001466">
    <property type="entry name" value="Beta-lactam-related"/>
</dbReference>
<dbReference type="PANTHER" id="PTHR46825">
    <property type="entry name" value="D-ALANYL-D-ALANINE-CARBOXYPEPTIDASE/ENDOPEPTIDASE AMPH"/>
    <property type="match status" value="1"/>
</dbReference>
<dbReference type="SUPFAM" id="SSF56601">
    <property type="entry name" value="beta-lactamase/transpeptidase-like"/>
    <property type="match status" value="1"/>
</dbReference>
<name>A0A9D1S2K1_9CLOT</name>
<dbReference type="InterPro" id="IPR050491">
    <property type="entry name" value="AmpC-like"/>
</dbReference>
<protein>
    <submittedName>
        <fullName evidence="2">Beta-lactamase family protein</fullName>
    </submittedName>
</protein>
<feature type="domain" description="Beta-lactamase-related" evidence="1">
    <location>
        <begin position="1"/>
        <end position="329"/>
    </location>
</feature>
<sequence length="450" mass="49086">MPGASVCVSDDSGILFARGFGHCDAEHTHAVNPDTIFGIASMSKSITCLAVALLENEGRLSLDDPVSKYLPSFRLPGVPREAVLVRHLCEHRTGLPPLPTLSWSMAWNTPLEPWREEVVKRIRDSSESRVETVDDIIAYIAAGRGYRLLGAPGEYMSYSNDGYALLSSVIDVAAGEPLESYVERRIFQPLGMSRTTFDIDRAKALGNITSLFTWDGDVLRSTDTWDVAPPYRGCGWVKSTATDMCRYYLTLSRNGLFHGRQLWPQSCVERVVGRGFAELPQGVYCFGLNKRLFEDVAICEHSGGLTGVSSQGGFIKDGAFAVTVLTNLSGISCAPISNAAFNLWLGLSVDASHSWLHPQADGVENPAFYAGTYVSLEDLDEQLGVTADDAGQLWGHGEKGTERLLFCGGSVFTPEGKGKLTPGMVLRFLLRDGECWAVAIGSRIYQKKPQ</sequence>
<comment type="caution">
    <text evidence="2">The sequence shown here is derived from an EMBL/GenBank/DDBJ whole genome shotgun (WGS) entry which is preliminary data.</text>
</comment>
<dbReference type="PANTHER" id="PTHR46825:SF9">
    <property type="entry name" value="BETA-LACTAMASE-RELATED DOMAIN-CONTAINING PROTEIN"/>
    <property type="match status" value="1"/>
</dbReference>
<dbReference type="Pfam" id="PF00144">
    <property type="entry name" value="Beta-lactamase"/>
    <property type="match status" value="1"/>
</dbReference>
<evidence type="ECO:0000259" key="1">
    <source>
        <dbReference type="Pfam" id="PF00144"/>
    </source>
</evidence>
<dbReference type="Gene3D" id="3.40.710.10">
    <property type="entry name" value="DD-peptidase/beta-lactamase superfamily"/>
    <property type="match status" value="1"/>
</dbReference>
<organism evidence="2 3">
    <name type="scientific">Candidatus Ventrousia excrementavium</name>
    <dbReference type="NCBI Taxonomy" id="2840961"/>
    <lineage>
        <taxon>Bacteria</taxon>
        <taxon>Bacillati</taxon>
        <taxon>Bacillota</taxon>
        <taxon>Clostridia</taxon>
        <taxon>Eubacteriales</taxon>
        <taxon>Clostridiaceae</taxon>
        <taxon>Clostridiaceae incertae sedis</taxon>
        <taxon>Candidatus Ventrousia</taxon>
    </lineage>
</organism>
<gene>
    <name evidence="2" type="ORF">IAB67_10080</name>
</gene>
<dbReference type="AlphaFoldDB" id="A0A9D1S2K1"/>